<evidence type="ECO:0000313" key="1">
    <source>
        <dbReference type="EMBL" id="MCJ8355378.1"/>
    </source>
</evidence>
<dbReference type="AlphaFoldDB" id="A0AAW5EWW1"/>
<evidence type="ECO:0000313" key="2">
    <source>
        <dbReference type="Proteomes" id="UP001202887"/>
    </source>
</evidence>
<organism evidence="1 2">
    <name type="scientific">Novacetimonas hansenii</name>
    <name type="common">Komagataeibacter hansenii</name>
    <dbReference type="NCBI Taxonomy" id="436"/>
    <lineage>
        <taxon>Bacteria</taxon>
        <taxon>Pseudomonadati</taxon>
        <taxon>Pseudomonadota</taxon>
        <taxon>Alphaproteobacteria</taxon>
        <taxon>Acetobacterales</taxon>
        <taxon>Acetobacteraceae</taxon>
        <taxon>Novacetimonas</taxon>
    </lineage>
</organism>
<dbReference type="RefSeq" id="WP_193733973.1">
    <property type="nucleotide sequence ID" value="NZ_JAIBCX010000081.1"/>
</dbReference>
<sequence length="195" mass="22017">MSEEKIQEKTRVVNKPWIDTILISQKGLYTNGIVYTEMKDNRTEVWVNSFLGSMINRKTGATNYFIGADLRIGTNVYQHIEYTVNGEKKYVNIENLMSQTNCGDEHVYTVGSVSDVSRDCLSSTKDAAFVTTDLINYIASLDQPFHIDFISDDPTIRPYDDVIMPVEARAILDRAQQEKATLTAPPEATPDVQPR</sequence>
<gene>
    <name evidence="1" type="ORF">K1W68_15515</name>
</gene>
<comment type="caution">
    <text evidence="1">The sequence shown here is derived from an EMBL/GenBank/DDBJ whole genome shotgun (WGS) entry which is preliminary data.</text>
</comment>
<accession>A0AAW5EWW1</accession>
<name>A0AAW5EWW1_NOVHA</name>
<reference evidence="1" key="1">
    <citation type="journal article" date="2021" name="Polymers (Basel)">
        <title>Highly Stretchable Bacterial Cellulose Produced by Komagataeibacter hansenii SI1.</title>
        <authorList>
            <person name="Cielecka I."/>
            <person name="Ryngajllo M."/>
            <person name="Maniukiewicz W."/>
            <person name="Bielecki S."/>
        </authorList>
    </citation>
    <scope>NUCLEOTIDE SEQUENCE</scope>
    <source>
        <strain evidence="1">SI1</strain>
    </source>
</reference>
<proteinExistence type="predicted"/>
<reference evidence="1" key="2">
    <citation type="submission" date="2022-03" db="EMBL/GenBank/DDBJ databases">
        <authorList>
            <person name="Ryngajllo M."/>
            <person name="Jacek P."/>
            <person name="Kubiak K."/>
        </authorList>
    </citation>
    <scope>NUCLEOTIDE SEQUENCE</scope>
    <source>
        <strain evidence="1">SI1</strain>
    </source>
</reference>
<dbReference type="Proteomes" id="UP001202887">
    <property type="component" value="Unassembled WGS sequence"/>
</dbReference>
<dbReference type="EMBL" id="JAIBCX010000081">
    <property type="protein sequence ID" value="MCJ8355378.1"/>
    <property type="molecule type" value="Genomic_DNA"/>
</dbReference>
<protein>
    <submittedName>
        <fullName evidence="1">Uncharacterized protein</fullName>
    </submittedName>
</protein>